<evidence type="ECO:0000313" key="9">
    <source>
        <dbReference type="EMBL" id="TCJ86963.1"/>
    </source>
</evidence>
<evidence type="ECO:0000256" key="8">
    <source>
        <dbReference type="RuleBase" id="RU000612"/>
    </source>
</evidence>
<dbReference type="GO" id="GO:0051156">
    <property type="term" value="P:glucose 6-phosphate metabolic process"/>
    <property type="evidence" value="ECO:0007669"/>
    <property type="project" value="TreeGrafter"/>
</dbReference>
<dbReference type="EC" id="5.3.1.9" evidence="7"/>
<comment type="pathway">
    <text evidence="1 7 8">Carbohydrate degradation; glycolysis; D-glyceraldehyde 3-phosphate and glycerone phosphate from D-glucose: step 2/4.</text>
</comment>
<dbReference type="NCBIfam" id="NF001211">
    <property type="entry name" value="PRK00179.1"/>
    <property type="match status" value="1"/>
</dbReference>
<dbReference type="GO" id="GO:0006094">
    <property type="term" value="P:gluconeogenesis"/>
    <property type="evidence" value="ECO:0007669"/>
    <property type="project" value="UniProtKB-UniRule"/>
</dbReference>
<comment type="catalytic activity">
    <reaction evidence="6 7 8">
        <text>alpha-D-glucose 6-phosphate = beta-D-fructose 6-phosphate</text>
        <dbReference type="Rhea" id="RHEA:11816"/>
        <dbReference type="ChEBI" id="CHEBI:57634"/>
        <dbReference type="ChEBI" id="CHEBI:58225"/>
        <dbReference type="EC" id="5.3.1.9"/>
    </reaction>
</comment>
<keyword evidence="4 7" id="KW-0324">Glycolysis</keyword>
<comment type="similarity">
    <text evidence="2 7 8">Belongs to the GPI family.</text>
</comment>
<dbReference type="UniPathway" id="UPA00138"/>
<accession>A0A4R1EZN4</accession>
<evidence type="ECO:0000313" key="10">
    <source>
        <dbReference type="Proteomes" id="UP000294887"/>
    </source>
</evidence>
<feature type="active site" evidence="7">
    <location>
        <position position="506"/>
    </location>
</feature>
<dbReference type="PRINTS" id="PR00662">
    <property type="entry name" value="G6PISOMERASE"/>
</dbReference>
<dbReference type="PROSITE" id="PS00174">
    <property type="entry name" value="P_GLUCOSE_ISOMERASE_2"/>
    <property type="match status" value="1"/>
</dbReference>
<protein>
    <recommendedName>
        <fullName evidence="7">Glucose-6-phosphate isomerase</fullName>
        <shortName evidence="7">GPI</shortName>
        <ecNumber evidence="7">5.3.1.9</ecNumber>
    </recommendedName>
    <alternativeName>
        <fullName evidence="7">Phosphoglucose isomerase</fullName>
        <shortName evidence="7">PGI</shortName>
    </alternativeName>
    <alternativeName>
        <fullName evidence="7">Phosphohexose isomerase</fullName>
        <shortName evidence="7">PHI</shortName>
    </alternativeName>
</protein>
<evidence type="ECO:0000256" key="4">
    <source>
        <dbReference type="ARBA" id="ARBA00023152"/>
    </source>
</evidence>
<proteinExistence type="inferred from homology"/>
<feature type="active site" description="Proton donor" evidence="7">
    <location>
        <position position="352"/>
    </location>
</feature>
<dbReference type="FunFam" id="1.10.1390.10:FF:000001">
    <property type="entry name" value="Glucose-6-phosphate isomerase"/>
    <property type="match status" value="1"/>
</dbReference>
<comment type="caution">
    <text evidence="9">The sequence shown here is derived from an EMBL/GenBank/DDBJ whole genome shotgun (WGS) entry which is preliminary data.</text>
</comment>
<name>A0A4R1EZN4_9GAMM</name>
<evidence type="ECO:0000256" key="1">
    <source>
        <dbReference type="ARBA" id="ARBA00004926"/>
    </source>
</evidence>
<dbReference type="OrthoDB" id="140919at2"/>
<comment type="function">
    <text evidence="7">Catalyzes the reversible isomerization of glucose-6-phosphate to fructose-6-phosphate.</text>
</comment>
<dbReference type="RefSeq" id="WP_131905286.1">
    <property type="nucleotide sequence ID" value="NZ_BAAAFU010000004.1"/>
</dbReference>
<dbReference type="InterPro" id="IPR023096">
    <property type="entry name" value="G6P_Isomerase_C"/>
</dbReference>
<dbReference type="HAMAP" id="MF_00473">
    <property type="entry name" value="G6P_isomerase"/>
    <property type="match status" value="1"/>
</dbReference>
<dbReference type="UniPathway" id="UPA00109">
    <property type="reaction ID" value="UER00181"/>
</dbReference>
<dbReference type="PANTHER" id="PTHR11469:SF1">
    <property type="entry name" value="GLUCOSE-6-PHOSPHATE ISOMERASE"/>
    <property type="match status" value="1"/>
</dbReference>
<dbReference type="InterPro" id="IPR001672">
    <property type="entry name" value="G6P_Isomerase"/>
</dbReference>
<dbReference type="CDD" id="cd05015">
    <property type="entry name" value="SIS_PGI_1"/>
    <property type="match status" value="1"/>
</dbReference>
<dbReference type="InterPro" id="IPR035482">
    <property type="entry name" value="SIS_PGI_2"/>
</dbReference>
<keyword evidence="10" id="KW-1185">Reference proteome</keyword>
<keyword evidence="5 7" id="KW-0413">Isomerase</keyword>
<dbReference type="InterPro" id="IPR035476">
    <property type="entry name" value="SIS_PGI_1"/>
</dbReference>
<sequence>MCITTNTAWKNVQQHALEMSEFHVRDAFVEDSERFKKYSIHLDGLLFDYSKQRITKETMELLFELAKESDLENWRDRLFNGERINHTEDRSVLHTALRDMSDDPIYVDGKDIKPGIDSVLKKMEAFIDKVHNGDWLGFTGKPIDTIVNIGIGGSDLGPKMLYEALKPYHIPKIKVCFVSNLDGADLANQITQIDPETTLFTIASKTFTTLETMQNANTARNWFLRHTENESDIAKHFVAISTNAESVAEFGIDTNNMFEFWDWVGGRYSLWSAIGLPLALGIGMHHFNALREGAFDIDTHFKTSPFERNIPVIMALIGIWNRNFLGAETLAILPYDHLLKDLPDFLQQLGMESNGKSVDRDGEEIDYATGAVVWGATGNNGQHAFFQLLHQSKTLVPLDFIGSVNSGYSLEGHQQKLFSNMAAQAKALMCGKTEEEVTKEAKSQHDRDIVPYRVFDGNVPSNMFLFDHLTPHSLGMLIALYEHKVFVQGIIWNLNSFDQWGVELGKKLANEILDDLISDENTNKHDSSTEGLMNYFKASFMDKLAS</sequence>
<dbReference type="Gene3D" id="3.40.50.10490">
    <property type="entry name" value="Glucose-6-phosphate isomerase like protein, domain 1"/>
    <property type="match status" value="2"/>
</dbReference>
<dbReference type="GO" id="GO:0006096">
    <property type="term" value="P:glycolytic process"/>
    <property type="evidence" value="ECO:0007669"/>
    <property type="project" value="UniProtKB-UniRule"/>
</dbReference>
<dbReference type="CDD" id="cd05016">
    <property type="entry name" value="SIS_PGI_2"/>
    <property type="match status" value="1"/>
</dbReference>
<dbReference type="InterPro" id="IPR018189">
    <property type="entry name" value="Phosphoglucose_isomerase_CS"/>
</dbReference>
<dbReference type="PANTHER" id="PTHR11469">
    <property type="entry name" value="GLUCOSE-6-PHOSPHATE ISOMERASE"/>
    <property type="match status" value="1"/>
</dbReference>
<dbReference type="SUPFAM" id="SSF53697">
    <property type="entry name" value="SIS domain"/>
    <property type="match status" value="1"/>
</dbReference>
<keyword evidence="7" id="KW-0963">Cytoplasm</keyword>
<dbReference type="Proteomes" id="UP000294887">
    <property type="component" value="Unassembled WGS sequence"/>
</dbReference>
<comment type="pathway">
    <text evidence="7">Carbohydrate biosynthesis; gluconeogenesis.</text>
</comment>
<dbReference type="GO" id="GO:0097367">
    <property type="term" value="F:carbohydrate derivative binding"/>
    <property type="evidence" value="ECO:0007669"/>
    <property type="project" value="InterPro"/>
</dbReference>
<evidence type="ECO:0000256" key="3">
    <source>
        <dbReference type="ARBA" id="ARBA00022432"/>
    </source>
</evidence>
<dbReference type="AlphaFoldDB" id="A0A4R1EZN4"/>
<evidence type="ECO:0000256" key="5">
    <source>
        <dbReference type="ARBA" id="ARBA00023235"/>
    </source>
</evidence>
<feature type="active site" evidence="7">
    <location>
        <position position="383"/>
    </location>
</feature>
<comment type="subcellular location">
    <subcellularLocation>
        <location evidence="7">Cytoplasm</location>
    </subcellularLocation>
</comment>
<dbReference type="GO" id="GO:0004347">
    <property type="term" value="F:glucose-6-phosphate isomerase activity"/>
    <property type="evidence" value="ECO:0007669"/>
    <property type="project" value="UniProtKB-UniRule"/>
</dbReference>
<dbReference type="Gene3D" id="1.10.1390.10">
    <property type="match status" value="1"/>
</dbReference>
<dbReference type="InterPro" id="IPR046348">
    <property type="entry name" value="SIS_dom_sf"/>
</dbReference>
<dbReference type="EMBL" id="SMFQ01000003">
    <property type="protein sequence ID" value="TCJ86963.1"/>
    <property type="molecule type" value="Genomic_DNA"/>
</dbReference>
<evidence type="ECO:0000256" key="2">
    <source>
        <dbReference type="ARBA" id="ARBA00006604"/>
    </source>
</evidence>
<dbReference type="FunFam" id="3.40.50.10490:FF:000004">
    <property type="entry name" value="Glucose-6-phosphate isomerase"/>
    <property type="match status" value="1"/>
</dbReference>
<gene>
    <name evidence="7" type="primary">pgi</name>
    <name evidence="9" type="ORF">EV695_1463</name>
</gene>
<dbReference type="GO" id="GO:0005829">
    <property type="term" value="C:cytosol"/>
    <property type="evidence" value="ECO:0007669"/>
    <property type="project" value="TreeGrafter"/>
</dbReference>
<reference evidence="9 10" key="1">
    <citation type="submission" date="2019-03" db="EMBL/GenBank/DDBJ databases">
        <title>Genomic Encyclopedia of Type Strains, Phase IV (KMG-IV): sequencing the most valuable type-strain genomes for metagenomic binning, comparative biology and taxonomic classification.</title>
        <authorList>
            <person name="Goeker M."/>
        </authorList>
    </citation>
    <scope>NUCLEOTIDE SEQUENCE [LARGE SCALE GENOMIC DNA]</scope>
    <source>
        <strain evidence="9 10">DSM 24830</strain>
    </source>
</reference>
<dbReference type="Pfam" id="PF00342">
    <property type="entry name" value="PGI"/>
    <property type="match status" value="1"/>
</dbReference>
<dbReference type="PROSITE" id="PS51463">
    <property type="entry name" value="P_GLUCOSE_ISOMERASE_3"/>
    <property type="match status" value="1"/>
</dbReference>
<keyword evidence="3 7" id="KW-0312">Gluconeogenesis</keyword>
<evidence type="ECO:0000256" key="6">
    <source>
        <dbReference type="ARBA" id="ARBA00029321"/>
    </source>
</evidence>
<organism evidence="9 10">
    <name type="scientific">Cocleimonas flava</name>
    <dbReference type="NCBI Taxonomy" id="634765"/>
    <lineage>
        <taxon>Bacteria</taxon>
        <taxon>Pseudomonadati</taxon>
        <taxon>Pseudomonadota</taxon>
        <taxon>Gammaproteobacteria</taxon>
        <taxon>Thiotrichales</taxon>
        <taxon>Thiotrichaceae</taxon>
        <taxon>Cocleimonas</taxon>
    </lineage>
</organism>
<dbReference type="PROSITE" id="PS00765">
    <property type="entry name" value="P_GLUCOSE_ISOMERASE_1"/>
    <property type="match status" value="1"/>
</dbReference>
<dbReference type="GO" id="GO:0048029">
    <property type="term" value="F:monosaccharide binding"/>
    <property type="evidence" value="ECO:0007669"/>
    <property type="project" value="TreeGrafter"/>
</dbReference>
<evidence type="ECO:0000256" key="7">
    <source>
        <dbReference type="HAMAP-Rule" id="MF_00473"/>
    </source>
</evidence>